<proteinExistence type="predicted"/>
<feature type="compositionally biased region" description="Polar residues" evidence="1">
    <location>
        <begin position="11"/>
        <end position="31"/>
    </location>
</feature>
<organism evidence="2 3">
    <name type="scientific">Emticicia aquatica</name>
    <dbReference type="NCBI Taxonomy" id="1681835"/>
    <lineage>
        <taxon>Bacteria</taxon>
        <taxon>Pseudomonadati</taxon>
        <taxon>Bacteroidota</taxon>
        <taxon>Cytophagia</taxon>
        <taxon>Cytophagales</taxon>
        <taxon>Leadbetterellaceae</taxon>
        <taxon>Emticicia</taxon>
    </lineage>
</organism>
<evidence type="ECO:0000313" key="2">
    <source>
        <dbReference type="EMBL" id="CAH0995021.1"/>
    </source>
</evidence>
<evidence type="ECO:0000256" key="1">
    <source>
        <dbReference type="SAM" id="MobiDB-lite"/>
    </source>
</evidence>
<keyword evidence="3" id="KW-1185">Reference proteome</keyword>
<evidence type="ECO:0000313" key="3">
    <source>
        <dbReference type="Proteomes" id="UP000837932"/>
    </source>
</evidence>
<dbReference type="EMBL" id="CAKLPY010000001">
    <property type="protein sequence ID" value="CAH0995021.1"/>
    <property type="molecule type" value="Genomic_DNA"/>
</dbReference>
<name>A0ABN8ESY1_9BACT</name>
<sequence length="31" mass="3467">MDGFEKKKKMPTNTAGILTYGVQQNHNKSTV</sequence>
<gene>
    <name evidence="2" type="ORF">EMA8858_01141</name>
</gene>
<feature type="region of interest" description="Disordered" evidence="1">
    <location>
        <begin position="1"/>
        <end position="31"/>
    </location>
</feature>
<dbReference type="Proteomes" id="UP000837932">
    <property type="component" value="Unassembled WGS sequence"/>
</dbReference>
<comment type="caution">
    <text evidence="2">The sequence shown here is derived from an EMBL/GenBank/DDBJ whole genome shotgun (WGS) entry which is preliminary data.</text>
</comment>
<reference evidence="2" key="1">
    <citation type="submission" date="2021-12" db="EMBL/GenBank/DDBJ databases">
        <authorList>
            <person name="Rodrigo-Torres L."/>
            <person name="Arahal R. D."/>
            <person name="Lucena T."/>
        </authorList>
    </citation>
    <scope>NUCLEOTIDE SEQUENCE</scope>
    <source>
        <strain evidence="2">CECT 8858</strain>
    </source>
</reference>
<feature type="compositionally biased region" description="Basic residues" evidence="1">
    <location>
        <begin position="1"/>
        <end position="10"/>
    </location>
</feature>
<protein>
    <submittedName>
        <fullName evidence="2">Uncharacterized protein</fullName>
    </submittedName>
</protein>
<accession>A0ABN8ESY1</accession>